<dbReference type="RefSeq" id="WP_099620654.1">
    <property type="nucleotide sequence ID" value="NZ_CP024201.1"/>
</dbReference>
<dbReference type="EMBL" id="CP024201">
    <property type="protein sequence ID" value="ATQ41398.1"/>
    <property type="molecule type" value="Genomic_DNA"/>
</dbReference>
<evidence type="ECO:0000313" key="1">
    <source>
        <dbReference type="EMBL" id="ATQ41398.1"/>
    </source>
</evidence>
<reference evidence="1 2" key="1">
    <citation type="submission" date="2017-10" db="EMBL/GenBank/DDBJ databases">
        <title>Genome sequence of Caulobacter mirabilis FWC38.</title>
        <authorList>
            <person name="Fiebig A."/>
            <person name="Crosson S."/>
        </authorList>
    </citation>
    <scope>NUCLEOTIDE SEQUENCE [LARGE SCALE GENOMIC DNA]</scope>
    <source>
        <strain evidence="1 2">FWC 38</strain>
    </source>
</reference>
<protein>
    <submittedName>
        <fullName evidence="1">Uncharacterized protein</fullName>
    </submittedName>
</protein>
<accession>A0A2D2ATR1</accession>
<organism evidence="1 2">
    <name type="scientific">Caulobacter mirabilis</name>
    <dbReference type="NCBI Taxonomy" id="69666"/>
    <lineage>
        <taxon>Bacteria</taxon>
        <taxon>Pseudomonadati</taxon>
        <taxon>Pseudomonadota</taxon>
        <taxon>Alphaproteobacteria</taxon>
        <taxon>Caulobacterales</taxon>
        <taxon>Caulobacteraceae</taxon>
        <taxon>Caulobacter</taxon>
    </lineage>
</organism>
<sequence length="178" mass="19517">MCDFISLVVDGGDASIIDAAMRAAGRKAHPADKPFLEASLKPGERAFWTTTKMCDCGTVLGHPGIDDVDERAREARERVRMRRKGWSEARIERAFADRARADALATRKHAVDSFDQWSAALTGVLATPGVRAAGLLLCSYDSNGSDVRRDWPVHAPIIEGLRSLRKGELLMFPAQVAR</sequence>
<name>A0A2D2ATR1_9CAUL</name>
<dbReference type="KEGG" id="cmb:CSW64_02700"/>
<keyword evidence="2" id="KW-1185">Reference proteome</keyword>
<gene>
    <name evidence="1" type="ORF">CSW64_02700</name>
</gene>
<proteinExistence type="predicted"/>
<evidence type="ECO:0000313" key="2">
    <source>
        <dbReference type="Proteomes" id="UP000228945"/>
    </source>
</evidence>
<dbReference type="Proteomes" id="UP000228945">
    <property type="component" value="Chromosome"/>
</dbReference>
<dbReference type="AlphaFoldDB" id="A0A2D2ATR1"/>